<dbReference type="EMBL" id="LR797819">
    <property type="protein sequence ID" value="CAB4241098.1"/>
    <property type="molecule type" value="Genomic_DNA"/>
</dbReference>
<reference evidence="1" key="1">
    <citation type="submission" date="2020-05" db="EMBL/GenBank/DDBJ databases">
        <authorList>
            <person name="Chiriac C."/>
            <person name="Salcher M."/>
            <person name="Ghai R."/>
            <person name="Kavagutti S V."/>
        </authorList>
    </citation>
    <scope>NUCLEOTIDE SEQUENCE</scope>
</reference>
<evidence type="ECO:0000313" key="1">
    <source>
        <dbReference type="EMBL" id="CAB4241098.1"/>
    </source>
</evidence>
<proteinExistence type="predicted"/>
<sequence>MSTPDRSLRDTFALEAMKILLSNPELANKYVDDSGCEMGDEVGSVGTWYPHTRFFGEDVYQIADEIMGARK</sequence>
<name>A0A6J5TAB7_9CAUD</name>
<organism evidence="1">
    <name type="scientific">uncultured Caudovirales phage</name>
    <dbReference type="NCBI Taxonomy" id="2100421"/>
    <lineage>
        <taxon>Viruses</taxon>
        <taxon>Duplodnaviria</taxon>
        <taxon>Heunggongvirae</taxon>
        <taxon>Uroviricota</taxon>
        <taxon>Caudoviricetes</taxon>
        <taxon>Peduoviridae</taxon>
        <taxon>Maltschvirus</taxon>
        <taxon>Maltschvirus maltsch</taxon>
    </lineage>
</organism>
<protein>
    <submittedName>
        <fullName evidence="1">Uncharacterized protein</fullName>
    </submittedName>
</protein>
<gene>
    <name evidence="1" type="ORF">UFOVP56_67</name>
</gene>
<accession>A0A6J5TAB7</accession>